<dbReference type="AlphaFoldDB" id="A0A8X7V3H3"/>
<keyword evidence="1" id="KW-0472">Membrane</keyword>
<dbReference type="EMBL" id="JAAMPC010000007">
    <property type="protein sequence ID" value="KAG2302085.1"/>
    <property type="molecule type" value="Genomic_DNA"/>
</dbReference>
<accession>A0A8X7V3H3</accession>
<keyword evidence="3" id="KW-1185">Reference proteome</keyword>
<organism evidence="2 3">
    <name type="scientific">Brassica carinata</name>
    <name type="common">Ethiopian mustard</name>
    <name type="synonym">Abyssinian cabbage</name>
    <dbReference type="NCBI Taxonomy" id="52824"/>
    <lineage>
        <taxon>Eukaryota</taxon>
        <taxon>Viridiplantae</taxon>
        <taxon>Streptophyta</taxon>
        <taxon>Embryophyta</taxon>
        <taxon>Tracheophyta</taxon>
        <taxon>Spermatophyta</taxon>
        <taxon>Magnoliopsida</taxon>
        <taxon>eudicotyledons</taxon>
        <taxon>Gunneridae</taxon>
        <taxon>Pentapetalae</taxon>
        <taxon>rosids</taxon>
        <taxon>malvids</taxon>
        <taxon>Brassicales</taxon>
        <taxon>Brassicaceae</taxon>
        <taxon>Brassiceae</taxon>
        <taxon>Brassica</taxon>
    </lineage>
</organism>
<name>A0A8X7V3H3_BRACI</name>
<feature type="transmembrane region" description="Helical" evidence="1">
    <location>
        <begin position="78"/>
        <end position="99"/>
    </location>
</feature>
<keyword evidence="1" id="KW-1133">Transmembrane helix</keyword>
<keyword evidence="1" id="KW-0812">Transmembrane</keyword>
<reference evidence="2 3" key="1">
    <citation type="submission" date="2020-02" db="EMBL/GenBank/DDBJ databases">
        <authorList>
            <person name="Ma Q."/>
            <person name="Huang Y."/>
            <person name="Song X."/>
            <person name="Pei D."/>
        </authorList>
    </citation>
    <scope>NUCLEOTIDE SEQUENCE [LARGE SCALE GENOMIC DNA]</scope>
    <source>
        <strain evidence="2">Sxm20200214</strain>
        <tissue evidence="2">Leaf</tissue>
    </source>
</reference>
<dbReference type="Proteomes" id="UP000886595">
    <property type="component" value="Unassembled WGS sequence"/>
</dbReference>
<comment type="caution">
    <text evidence="2">The sequence shown here is derived from an EMBL/GenBank/DDBJ whole genome shotgun (WGS) entry which is preliminary data.</text>
</comment>
<proteinExistence type="predicted"/>
<evidence type="ECO:0000313" key="3">
    <source>
        <dbReference type="Proteomes" id="UP000886595"/>
    </source>
</evidence>
<protein>
    <submittedName>
        <fullName evidence="2">Uncharacterized protein</fullName>
    </submittedName>
</protein>
<evidence type="ECO:0000256" key="1">
    <source>
        <dbReference type="SAM" id="Phobius"/>
    </source>
</evidence>
<sequence>MNRGIPSNCGCGGEIRTLTSGTQENPGRPFYQAVLEEVEDVLPKVAVHEIEIAKMKADIEDLMEVALNNKVEIQKNKVMIKTLMVYSLFVRAAFVVYVLY</sequence>
<gene>
    <name evidence="2" type="ORF">Bca52824_030736</name>
</gene>
<evidence type="ECO:0000313" key="2">
    <source>
        <dbReference type="EMBL" id="KAG2302085.1"/>
    </source>
</evidence>